<evidence type="ECO:0000256" key="7">
    <source>
        <dbReference type="SAM" id="Phobius"/>
    </source>
</evidence>
<gene>
    <name evidence="10" type="ORF">H9L22_10155</name>
</gene>
<keyword evidence="3 7" id="KW-0812">Transmembrane</keyword>
<dbReference type="PANTHER" id="PTHR30572">
    <property type="entry name" value="MEMBRANE COMPONENT OF TRANSPORTER-RELATED"/>
    <property type="match status" value="1"/>
</dbReference>
<feature type="domain" description="ABC3 transporter permease C-terminal" evidence="8">
    <location>
        <begin position="684"/>
        <end position="804"/>
    </location>
</feature>
<feature type="domain" description="MacB-like periplasmic core" evidence="9">
    <location>
        <begin position="18"/>
        <end position="206"/>
    </location>
</feature>
<feature type="transmembrane region" description="Helical" evidence="7">
    <location>
        <begin position="460"/>
        <end position="481"/>
    </location>
</feature>
<keyword evidence="5 7" id="KW-0472">Membrane</keyword>
<dbReference type="RefSeq" id="WP_187719816.1">
    <property type="nucleotide sequence ID" value="NZ_BAABBL010000008.1"/>
</dbReference>
<evidence type="ECO:0000256" key="6">
    <source>
        <dbReference type="ARBA" id="ARBA00038076"/>
    </source>
</evidence>
<organism evidence="10 11">
    <name type="scientific">Tessaracoccus defluvii</name>
    <dbReference type="NCBI Taxonomy" id="1285901"/>
    <lineage>
        <taxon>Bacteria</taxon>
        <taxon>Bacillati</taxon>
        <taxon>Actinomycetota</taxon>
        <taxon>Actinomycetes</taxon>
        <taxon>Propionibacteriales</taxon>
        <taxon>Propionibacteriaceae</taxon>
        <taxon>Tessaracoccus</taxon>
    </lineage>
</organism>
<dbReference type="PANTHER" id="PTHR30572:SF4">
    <property type="entry name" value="ABC TRANSPORTER PERMEASE YTRF"/>
    <property type="match status" value="1"/>
</dbReference>
<evidence type="ECO:0000256" key="3">
    <source>
        <dbReference type="ARBA" id="ARBA00022692"/>
    </source>
</evidence>
<keyword evidence="11" id="KW-1185">Reference proteome</keyword>
<evidence type="ECO:0000259" key="8">
    <source>
        <dbReference type="Pfam" id="PF02687"/>
    </source>
</evidence>
<evidence type="ECO:0000256" key="2">
    <source>
        <dbReference type="ARBA" id="ARBA00022475"/>
    </source>
</evidence>
<feature type="transmembrane region" description="Helical" evidence="7">
    <location>
        <begin position="405"/>
        <end position="428"/>
    </location>
</feature>
<feature type="transmembrane region" description="Helical" evidence="7">
    <location>
        <begin position="377"/>
        <end position="399"/>
    </location>
</feature>
<evidence type="ECO:0000259" key="9">
    <source>
        <dbReference type="Pfam" id="PF12704"/>
    </source>
</evidence>
<feature type="transmembrane region" description="Helical" evidence="7">
    <location>
        <begin position="334"/>
        <end position="356"/>
    </location>
</feature>
<sequence>MWKHAVSELRLHPGRYIATLIAIAISVGFISAISIFVNSQQNAMERLAALPMSQADLIVRLDDTPVDEAISRLSSVAGVDGVAEMPISMLYYLTHGDRSAQTNLYRVPQEWQHWAQVVEGRLPAKKGEVALSRGAMADLGARVGDTLSAEGEEATFTVVGVTDDPSALFATTGYVSPDAEDLYAWELAVRLAPGASEPTTLAAVKRQAAELGQDISVVTGDEARSESLLSLTDGFDALKNMLQAFAAVALLVGAITIANTFTILAAQRRRQTGLLRAVGASPGQVQGRLMVEALLLGAVGSLVGLGLGALVAWIGGFVTESNYFGLALRPVELLLAWLAGVIATFVAAVVPSLRAARTRPIEALQSVPTAAEARRAGLARAIVCGVTGVVGVGLVVLSRTDSENAIFYAIPAGILLTIAVLGGAPFYVAPLLRLAGKLFGRLGPTTRLAFTNAARNPQRAAATATALMLAVGLIVTLQVALATTRTSGMQAINESYPTDLAVTFEGSVPDGFVETLARTSGVKAAVEVPGKRVDLGEAASYDGHRAAVLSPKAAYAELGIEPRETRVPNDTAAIISASGAIVTENKRLTLPGIDGPLDLEAKTSENVDYDQVIVSEATFAKVAGEAETLEVWIGLTDRTDATVLNQVLRTVEGYPDARISGGGAVMASVFTQFLNVMLIVMTALLGVAVVIALVGVANTLSLSVIERQRESALLRALGMQRASLRSMLLIEAIALVGLGTLIGLAAGSFFGWLGVSSVMGMMPVEFETVFALDGLYTAGLILACLAAAALASVLPGRKAANATPTEALAVD</sequence>
<feature type="transmembrane region" description="Helical" evidence="7">
    <location>
        <begin position="726"/>
        <end position="755"/>
    </location>
</feature>
<feature type="domain" description="ABC3 transporter permease C-terminal" evidence="8">
    <location>
        <begin position="245"/>
        <end position="359"/>
    </location>
</feature>
<evidence type="ECO:0000256" key="5">
    <source>
        <dbReference type="ARBA" id="ARBA00023136"/>
    </source>
</evidence>
<dbReference type="AlphaFoldDB" id="A0A7H0H2B2"/>
<dbReference type="EMBL" id="CP060789">
    <property type="protein sequence ID" value="QNP54678.1"/>
    <property type="molecule type" value="Genomic_DNA"/>
</dbReference>
<proteinExistence type="inferred from homology"/>
<comment type="similarity">
    <text evidence="6">Belongs to the ABC-4 integral membrane protein family.</text>
</comment>
<dbReference type="GO" id="GO:0005886">
    <property type="term" value="C:plasma membrane"/>
    <property type="evidence" value="ECO:0007669"/>
    <property type="project" value="UniProtKB-SubCell"/>
</dbReference>
<feature type="transmembrane region" description="Helical" evidence="7">
    <location>
        <begin position="244"/>
        <end position="266"/>
    </location>
</feature>
<comment type="subcellular location">
    <subcellularLocation>
        <location evidence="1">Cell membrane</location>
        <topology evidence="1">Multi-pass membrane protein</topology>
    </subcellularLocation>
</comment>
<feature type="transmembrane region" description="Helical" evidence="7">
    <location>
        <begin position="16"/>
        <end position="37"/>
    </location>
</feature>
<evidence type="ECO:0000313" key="11">
    <source>
        <dbReference type="Proteomes" id="UP000516117"/>
    </source>
</evidence>
<dbReference type="GO" id="GO:0022857">
    <property type="term" value="F:transmembrane transporter activity"/>
    <property type="evidence" value="ECO:0007669"/>
    <property type="project" value="TreeGrafter"/>
</dbReference>
<protein>
    <submittedName>
        <fullName evidence="10">ABC transporter permease</fullName>
    </submittedName>
</protein>
<evidence type="ECO:0000313" key="10">
    <source>
        <dbReference type="EMBL" id="QNP54678.1"/>
    </source>
</evidence>
<feature type="transmembrane region" description="Helical" evidence="7">
    <location>
        <begin position="293"/>
        <end position="314"/>
    </location>
</feature>
<feature type="transmembrane region" description="Helical" evidence="7">
    <location>
        <begin position="775"/>
        <end position="794"/>
    </location>
</feature>
<accession>A0A7H0H2B2</accession>
<dbReference type="Pfam" id="PF02687">
    <property type="entry name" value="FtsX"/>
    <property type="match status" value="2"/>
</dbReference>
<dbReference type="Proteomes" id="UP000516117">
    <property type="component" value="Chromosome"/>
</dbReference>
<dbReference type="Pfam" id="PF12704">
    <property type="entry name" value="MacB_PCD"/>
    <property type="match status" value="1"/>
</dbReference>
<keyword evidence="2" id="KW-1003">Cell membrane</keyword>
<dbReference type="KEGG" id="tdf:H9L22_10155"/>
<evidence type="ECO:0000256" key="1">
    <source>
        <dbReference type="ARBA" id="ARBA00004651"/>
    </source>
</evidence>
<dbReference type="InterPro" id="IPR025857">
    <property type="entry name" value="MacB_PCD"/>
</dbReference>
<name>A0A7H0H2B2_9ACTN</name>
<reference evidence="10 11" key="1">
    <citation type="submission" date="2020-08" db="EMBL/GenBank/DDBJ databases">
        <title>Genome sequence of Tessaracoccus defluvii JCM 17540T.</title>
        <authorList>
            <person name="Hyun D.-W."/>
            <person name="Bae J.-W."/>
        </authorList>
    </citation>
    <scope>NUCLEOTIDE SEQUENCE [LARGE SCALE GENOMIC DNA]</scope>
    <source>
        <strain evidence="10 11">JCM 17540</strain>
    </source>
</reference>
<keyword evidence="4 7" id="KW-1133">Transmembrane helix</keyword>
<evidence type="ECO:0000256" key="4">
    <source>
        <dbReference type="ARBA" id="ARBA00022989"/>
    </source>
</evidence>
<dbReference type="InterPro" id="IPR003838">
    <property type="entry name" value="ABC3_permease_C"/>
</dbReference>
<feature type="transmembrane region" description="Helical" evidence="7">
    <location>
        <begin position="676"/>
        <end position="705"/>
    </location>
</feature>
<dbReference type="InterPro" id="IPR050250">
    <property type="entry name" value="Macrolide_Exporter_MacB"/>
</dbReference>